<proteinExistence type="predicted"/>
<accession>A0A445MYC9</accession>
<dbReference type="EMBL" id="OJIN01000146">
    <property type="protein sequence ID" value="SPD74429.1"/>
    <property type="molecule type" value="Genomic_DNA"/>
</dbReference>
<gene>
    <name evidence="1" type="ORF">PITCH_A230115</name>
</gene>
<dbReference type="AlphaFoldDB" id="A0A445MYC9"/>
<name>A0A445MYC9_9BACT</name>
<organism evidence="1">
    <name type="scientific">uncultured Desulfobacterium sp</name>
    <dbReference type="NCBI Taxonomy" id="201089"/>
    <lineage>
        <taxon>Bacteria</taxon>
        <taxon>Pseudomonadati</taxon>
        <taxon>Thermodesulfobacteriota</taxon>
        <taxon>Desulfobacteria</taxon>
        <taxon>Desulfobacterales</taxon>
        <taxon>Desulfobacteriaceae</taxon>
        <taxon>Desulfobacterium</taxon>
        <taxon>environmental samples</taxon>
    </lineage>
</organism>
<evidence type="ECO:0000313" key="1">
    <source>
        <dbReference type="EMBL" id="SPD74429.1"/>
    </source>
</evidence>
<protein>
    <submittedName>
        <fullName evidence="1">Uncharacterized protein</fullName>
    </submittedName>
</protein>
<reference evidence="1" key="1">
    <citation type="submission" date="2018-01" db="EMBL/GenBank/DDBJ databases">
        <authorList>
            <person name="Regsiter A."/>
            <person name="William W."/>
        </authorList>
    </citation>
    <scope>NUCLEOTIDE SEQUENCE</scope>
    <source>
        <strain evidence="1">TRIP AH-1</strain>
    </source>
</reference>
<sequence length="329" mass="37487">MGLRYLWDRLLGHFQRDREIRRDRAALDEEIERFIQEVYPAIRNARGYLKQLRSPVEKAKNYIDQLVAAIPGPLPLSASDWGKGSPVELLFAEAKQVRDLFKNCGVLQSFFQKNPTDQSVALLTATLKEKTVFANELVGEITRRDVPHLAVDFTDHRIVGPSVTEMLNRRAVSEGALRLLGLRAMEYLTNLKSQEKDLAEEKRLLGVKLKILQAHSHSLEGLVESDRQSEVKAAEIKKLLTEISRQLDTVTAVLGTPEEALKHLLPVLDNPEQVMKFRPLTLRLDWRSFKVDKDAVDPGKEISLAELEIKDRLTRVALLVTIRRYEVLN</sequence>